<dbReference type="Proteomes" id="UP000014137">
    <property type="component" value="Unassembled WGS sequence"/>
</dbReference>
<dbReference type="EMBL" id="ANMG01000081">
    <property type="protein sequence ID" value="EMD23063.1"/>
    <property type="molecule type" value="Genomic_DNA"/>
</dbReference>
<name>M2PFC7_9PSEU</name>
<gene>
    <name evidence="1" type="ORF">C791_7733</name>
</gene>
<evidence type="ECO:0000313" key="2">
    <source>
        <dbReference type="Proteomes" id="UP000014137"/>
    </source>
</evidence>
<organism evidence="1 2">
    <name type="scientific">Amycolatopsis azurea DSM 43854</name>
    <dbReference type="NCBI Taxonomy" id="1238180"/>
    <lineage>
        <taxon>Bacteria</taxon>
        <taxon>Bacillati</taxon>
        <taxon>Actinomycetota</taxon>
        <taxon>Actinomycetes</taxon>
        <taxon>Pseudonocardiales</taxon>
        <taxon>Pseudonocardiaceae</taxon>
        <taxon>Amycolatopsis</taxon>
    </lineage>
</organism>
<sequence>MAFSCNGHVGDSLSGVLARSEASVPARCLPAENSAPA</sequence>
<evidence type="ECO:0000313" key="1">
    <source>
        <dbReference type="EMBL" id="EMD23063.1"/>
    </source>
</evidence>
<proteinExistence type="predicted"/>
<comment type="caution">
    <text evidence="1">The sequence shown here is derived from an EMBL/GenBank/DDBJ whole genome shotgun (WGS) entry which is preliminary data.</text>
</comment>
<accession>M2PFC7</accession>
<reference evidence="1 2" key="1">
    <citation type="submission" date="2012-10" db="EMBL/GenBank/DDBJ databases">
        <title>Genome assembly of Amycolatopsis azurea DSM 43854.</title>
        <authorList>
            <person name="Khatri I."/>
            <person name="Kaur I."/>
            <person name="Subramanian S."/>
            <person name="Mayilraj S."/>
        </authorList>
    </citation>
    <scope>NUCLEOTIDE SEQUENCE [LARGE SCALE GENOMIC DNA]</scope>
    <source>
        <strain evidence="1 2">DSM 43854</strain>
    </source>
</reference>
<dbReference type="AlphaFoldDB" id="M2PFC7"/>
<protein>
    <submittedName>
        <fullName evidence="1">Uncharacterized protein</fullName>
    </submittedName>
</protein>
<dbReference type="PATRIC" id="fig|1238180.3.peg.7204"/>